<evidence type="ECO:0000256" key="2">
    <source>
        <dbReference type="SAM" id="MobiDB-lite"/>
    </source>
</evidence>
<evidence type="ECO:0000256" key="1">
    <source>
        <dbReference type="SAM" id="Coils"/>
    </source>
</evidence>
<dbReference type="PANTHER" id="PTHR28042">
    <property type="entry name" value="E3 UBIQUITIN-PROTEIN LIGASE COMPLEX SLX5-SLX8 SUBUNIT SLX5"/>
    <property type="match status" value="1"/>
</dbReference>
<evidence type="ECO:0000313" key="4">
    <source>
        <dbReference type="Proteomes" id="UP001152607"/>
    </source>
</evidence>
<dbReference type="GO" id="GO:0004842">
    <property type="term" value="F:ubiquitin-protein transferase activity"/>
    <property type="evidence" value="ECO:0007669"/>
    <property type="project" value="TreeGrafter"/>
</dbReference>
<comment type="caution">
    <text evidence="3">The sequence shown here is derived from an EMBL/GenBank/DDBJ whole genome shotgun (WGS) entry which is preliminary data.</text>
</comment>
<feature type="region of interest" description="Disordered" evidence="2">
    <location>
        <begin position="1"/>
        <end position="66"/>
    </location>
</feature>
<evidence type="ECO:0000313" key="3">
    <source>
        <dbReference type="EMBL" id="CAI6341005.1"/>
    </source>
</evidence>
<keyword evidence="1" id="KW-0175">Coiled coil</keyword>
<organism evidence="3 4">
    <name type="scientific">Periconia digitata</name>
    <dbReference type="NCBI Taxonomy" id="1303443"/>
    <lineage>
        <taxon>Eukaryota</taxon>
        <taxon>Fungi</taxon>
        <taxon>Dikarya</taxon>
        <taxon>Ascomycota</taxon>
        <taxon>Pezizomycotina</taxon>
        <taxon>Dothideomycetes</taxon>
        <taxon>Pleosporomycetidae</taxon>
        <taxon>Pleosporales</taxon>
        <taxon>Massarineae</taxon>
        <taxon>Periconiaceae</taxon>
        <taxon>Periconia</taxon>
    </lineage>
</organism>
<accession>A0A9W4US01</accession>
<dbReference type="EMBL" id="CAOQHR010000011">
    <property type="protein sequence ID" value="CAI6341005.1"/>
    <property type="molecule type" value="Genomic_DNA"/>
</dbReference>
<dbReference type="Proteomes" id="UP001152607">
    <property type="component" value="Unassembled WGS sequence"/>
</dbReference>
<feature type="region of interest" description="Disordered" evidence="2">
    <location>
        <begin position="87"/>
        <end position="109"/>
    </location>
</feature>
<dbReference type="OrthoDB" id="2398441at2759"/>
<dbReference type="GO" id="GO:0033768">
    <property type="term" value="C:SUMO-targeted ubiquitin ligase complex"/>
    <property type="evidence" value="ECO:0007669"/>
    <property type="project" value="TreeGrafter"/>
</dbReference>
<dbReference type="PANTHER" id="PTHR28042:SF1">
    <property type="entry name" value="E3 UBIQUITIN-PROTEIN LIGASE COMPLEX SLX5-SLX8 SUBUNIT SLX5"/>
    <property type="match status" value="1"/>
</dbReference>
<reference evidence="3" key="1">
    <citation type="submission" date="2023-01" db="EMBL/GenBank/DDBJ databases">
        <authorList>
            <person name="Van Ghelder C."/>
            <person name="Rancurel C."/>
        </authorList>
    </citation>
    <scope>NUCLEOTIDE SEQUENCE</scope>
    <source>
        <strain evidence="3">CNCM I-4278</strain>
    </source>
</reference>
<feature type="coiled-coil region" evidence="1">
    <location>
        <begin position="194"/>
        <end position="221"/>
    </location>
</feature>
<dbReference type="AlphaFoldDB" id="A0A9W4US01"/>
<proteinExistence type="predicted"/>
<keyword evidence="4" id="KW-1185">Reference proteome</keyword>
<protein>
    <submittedName>
        <fullName evidence="3">Uncharacterized protein</fullName>
    </submittedName>
</protein>
<feature type="region of interest" description="Disordered" evidence="2">
    <location>
        <begin position="271"/>
        <end position="297"/>
    </location>
</feature>
<dbReference type="InterPro" id="IPR038886">
    <property type="entry name" value="E3_SLX5/Rfp1"/>
</dbReference>
<gene>
    <name evidence="3" type="ORF">PDIGIT_LOCUS14193</name>
</gene>
<feature type="region of interest" description="Disordered" evidence="2">
    <location>
        <begin position="143"/>
        <end position="162"/>
    </location>
</feature>
<name>A0A9W4US01_9PLEO</name>
<sequence>MNMPFGYTHRNKRSHDQMDLEDSASPPWGHFNHRLSAPREPSAGASHSQRETGEINHPNTNLDHTMPRRYHGDGLDFRRPVVPPPVIDLTDEDAVPPRNTARPPRFSRDIMNNVIDLESDEPQNASGPSEPDIQFIASRPIHAANRRPTRHPTHSDASEGGDDEVEFLMETRRALPSVGIIQSMMELPQLRVTAGHAHNEHRRAERQRQATENRFNNLAHAARTRTGSNPAPRPPPRRSAGSTRLQNVHVATFIAPRMEYARAAFALGIQDEPPSSPAPTYDAPSKAPDGFTRSPQEEDSLVCPNCEDELCIGNDELKRQVWIVKQCGHVYCGECTANRSKKGSAKGKERQSVIRKPFKECVVEGCNKKVSPPKSMIQVFL</sequence>
<feature type="region of interest" description="Disordered" evidence="2">
    <location>
        <begin position="221"/>
        <end position="245"/>
    </location>
</feature>